<dbReference type="InterPro" id="IPR001888">
    <property type="entry name" value="Transposase_1"/>
</dbReference>
<comment type="caution">
    <text evidence="1">The sequence shown here is derived from an EMBL/GenBank/DDBJ whole genome shotgun (WGS) entry which is preliminary data.</text>
</comment>
<dbReference type="Pfam" id="PF01359">
    <property type="entry name" value="Transposase_1"/>
    <property type="match status" value="1"/>
</dbReference>
<gene>
    <name evidence="1" type="ORF">PYW07_014932</name>
</gene>
<protein>
    <submittedName>
        <fullName evidence="1">Uncharacterized protein</fullName>
    </submittedName>
</protein>
<keyword evidence="2" id="KW-1185">Reference proteome</keyword>
<sequence length="113" mass="13568">MASVLWDAEGNIIVEYLKKGPTIMDSYYADQKRRLRQVIKEKKRCKLRVRVLFHQNNAPAHKPPLRWLQFKKRDSNCLKTHLIRQTWHPVTYTFFFGPRNTSEAKKNTIIARW</sequence>
<name>A0AAD8E0K7_MYTSE</name>
<organism evidence="1 2">
    <name type="scientific">Mythimna separata</name>
    <name type="common">Oriental armyworm</name>
    <name type="synonym">Pseudaletia separata</name>
    <dbReference type="NCBI Taxonomy" id="271217"/>
    <lineage>
        <taxon>Eukaryota</taxon>
        <taxon>Metazoa</taxon>
        <taxon>Ecdysozoa</taxon>
        <taxon>Arthropoda</taxon>
        <taxon>Hexapoda</taxon>
        <taxon>Insecta</taxon>
        <taxon>Pterygota</taxon>
        <taxon>Neoptera</taxon>
        <taxon>Endopterygota</taxon>
        <taxon>Lepidoptera</taxon>
        <taxon>Glossata</taxon>
        <taxon>Ditrysia</taxon>
        <taxon>Noctuoidea</taxon>
        <taxon>Noctuidae</taxon>
        <taxon>Noctuinae</taxon>
        <taxon>Hadenini</taxon>
        <taxon>Mythimna</taxon>
    </lineage>
</organism>
<evidence type="ECO:0000313" key="2">
    <source>
        <dbReference type="Proteomes" id="UP001231518"/>
    </source>
</evidence>
<dbReference type="Gene3D" id="3.30.420.10">
    <property type="entry name" value="Ribonuclease H-like superfamily/Ribonuclease H"/>
    <property type="match status" value="1"/>
</dbReference>
<dbReference type="Proteomes" id="UP001231518">
    <property type="component" value="Chromosome 5"/>
</dbReference>
<evidence type="ECO:0000313" key="1">
    <source>
        <dbReference type="EMBL" id="KAJ8734381.1"/>
    </source>
</evidence>
<dbReference type="GO" id="GO:0003676">
    <property type="term" value="F:nucleic acid binding"/>
    <property type="evidence" value="ECO:0007669"/>
    <property type="project" value="InterPro"/>
</dbReference>
<proteinExistence type="predicted"/>
<dbReference type="InterPro" id="IPR036397">
    <property type="entry name" value="RNaseH_sf"/>
</dbReference>
<dbReference type="AlphaFoldDB" id="A0AAD8E0K7"/>
<reference evidence="1" key="1">
    <citation type="submission" date="2023-03" db="EMBL/GenBank/DDBJ databases">
        <title>Chromosome-level genomes of two armyworms, Mythimna separata and Mythimna loreyi, provide insights into the biosynthesis and reception of sex pheromones.</title>
        <authorList>
            <person name="Zhao H."/>
        </authorList>
    </citation>
    <scope>NUCLEOTIDE SEQUENCE</scope>
    <source>
        <strain evidence="1">BeijingLab</strain>
        <tissue evidence="1">Pupa</tissue>
    </source>
</reference>
<accession>A0AAD8E0K7</accession>
<dbReference type="EMBL" id="JARGEI010000003">
    <property type="protein sequence ID" value="KAJ8734381.1"/>
    <property type="molecule type" value="Genomic_DNA"/>
</dbReference>